<dbReference type="InterPro" id="IPR002867">
    <property type="entry name" value="IBR_dom"/>
</dbReference>
<evidence type="ECO:0000256" key="5">
    <source>
        <dbReference type="ARBA" id="ARBA00022737"/>
    </source>
</evidence>
<gene>
    <name evidence="12" type="ORF">RDWZM_001468</name>
</gene>
<dbReference type="EC" id="2.3.2.31" evidence="2"/>
<evidence type="ECO:0000256" key="6">
    <source>
        <dbReference type="ARBA" id="ARBA00022771"/>
    </source>
</evidence>
<evidence type="ECO:0000256" key="2">
    <source>
        <dbReference type="ARBA" id="ARBA00012251"/>
    </source>
</evidence>
<comment type="caution">
    <text evidence="12">The sequence shown here is derived from an EMBL/GenBank/DDBJ whole genome shotgun (WGS) entry which is preliminary data.</text>
</comment>
<feature type="compositionally biased region" description="Polar residues" evidence="9">
    <location>
        <begin position="589"/>
        <end position="606"/>
    </location>
</feature>
<evidence type="ECO:0000256" key="9">
    <source>
        <dbReference type="SAM" id="MobiDB-lite"/>
    </source>
</evidence>
<dbReference type="GO" id="GO:0008270">
    <property type="term" value="F:zinc ion binding"/>
    <property type="evidence" value="ECO:0007669"/>
    <property type="project" value="UniProtKB-KW"/>
</dbReference>
<feature type="transmembrane region" description="Helical" evidence="10">
    <location>
        <begin position="346"/>
        <end position="374"/>
    </location>
</feature>
<feature type="region of interest" description="Disordered" evidence="9">
    <location>
        <begin position="480"/>
        <end position="501"/>
    </location>
</feature>
<evidence type="ECO:0000256" key="7">
    <source>
        <dbReference type="ARBA" id="ARBA00022786"/>
    </source>
</evidence>
<reference evidence="12" key="1">
    <citation type="submission" date="2022-12" db="EMBL/GenBank/DDBJ databases">
        <title>Genome assemblies of Blomia tropicalis.</title>
        <authorList>
            <person name="Cui Y."/>
        </authorList>
    </citation>
    <scope>NUCLEOTIDE SEQUENCE</scope>
    <source>
        <tissue evidence="12">Adult mites</tissue>
    </source>
</reference>
<feature type="compositionally biased region" description="Polar residues" evidence="9">
    <location>
        <begin position="1"/>
        <end position="16"/>
    </location>
</feature>
<dbReference type="Gene3D" id="1.20.120.1750">
    <property type="match status" value="1"/>
</dbReference>
<dbReference type="Proteomes" id="UP001142055">
    <property type="component" value="Chromosome 1"/>
</dbReference>
<evidence type="ECO:0000256" key="4">
    <source>
        <dbReference type="ARBA" id="ARBA00022723"/>
    </source>
</evidence>
<feature type="region of interest" description="Disordered" evidence="9">
    <location>
        <begin position="1"/>
        <end position="38"/>
    </location>
</feature>
<keyword evidence="7" id="KW-0833">Ubl conjugation pathway</keyword>
<proteinExistence type="predicted"/>
<name>A0A9Q0RNZ6_BLOTA</name>
<accession>A0A9Q0RNZ6</accession>
<keyword evidence="3" id="KW-0808">Transferase</keyword>
<organism evidence="12 13">
    <name type="scientific">Blomia tropicalis</name>
    <name type="common">Mite</name>
    <dbReference type="NCBI Taxonomy" id="40697"/>
    <lineage>
        <taxon>Eukaryota</taxon>
        <taxon>Metazoa</taxon>
        <taxon>Ecdysozoa</taxon>
        <taxon>Arthropoda</taxon>
        <taxon>Chelicerata</taxon>
        <taxon>Arachnida</taxon>
        <taxon>Acari</taxon>
        <taxon>Acariformes</taxon>
        <taxon>Sarcoptiformes</taxon>
        <taxon>Astigmata</taxon>
        <taxon>Glycyphagoidea</taxon>
        <taxon>Echimyopodidae</taxon>
        <taxon>Blomia</taxon>
    </lineage>
</organism>
<keyword evidence="10" id="KW-0812">Transmembrane</keyword>
<dbReference type="EMBL" id="JAPWDV010000001">
    <property type="protein sequence ID" value="KAJ6222923.1"/>
    <property type="molecule type" value="Genomic_DNA"/>
</dbReference>
<keyword evidence="10" id="KW-1133">Transmembrane helix</keyword>
<dbReference type="CDD" id="cd20350">
    <property type="entry name" value="Rcat_RBR_RNF217"/>
    <property type="match status" value="1"/>
</dbReference>
<comment type="catalytic activity">
    <reaction evidence="1">
        <text>[E2 ubiquitin-conjugating enzyme]-S-ubiquitinyl-L-cysteine + [acceptor protein]-L-lysine = [E2 ubiquitin-conjugating enzyme]-L-cysteine + [acceptor protein]-N(6)-ubiquitinyl-L-lysine.</text>
        <dbReference type="EC" id="2.3.2.31"/>
    </reaction>
</comment>
<evidence type="ECO:0000313" key="13">
    <source>
        <dbReference type="Proteomes" id="UP001142055"/>
    </source>
</evidence>
<evidence type="ECO:0000313" key="12">
    <source>
        <dbReference type="EMBL" id="KAJ6222923.1"/>
    </source>
</evidence>
<sequence>MDPYATTSNGDSGGNSQRHRIGGRTNRSSLSSSNDSVDIPISLSEKRSMLDRMKNQGKTLLAPNNRWSYQECAICCETQWLLVRTCCLFPACLDCLSQYYTGRVEMGNLSIECIRTECHELVYRAEVNARLGPEKRSLYNRLLLLQSSESDRSKPCPQCNTILTLLPETEQKMKQTNKLLYGAKRFILETFRWKKRSKESSPNSVKSSSFMFEANIFKVECERCKFNWCFKCHSPWHEGLTCKQFMKGDTLLKSWAKNIDFNGQVNAQKCPKCKIYIQRTSGCDHMLCTKCKTDFCYKCGDRLRQIKFFGDHYSRLSILGCKYRYKPDKPLQRKIIRGTVFSGKLMLLPVLSMVCLCAGAIVLTMGIAALPLFGGVRVYRRLARTGSISNRHRMNGRLFHNGSMEIPPTTNTSTINAHNIGRARLNGRRMNRALVQYSNELINGNMETANNDDTWNRTVQMYNNRLRNRSRILVETLPSPFSVNSNHRTSHFNDTSDTTDVSSFQQKMTLHSISLNPNDDADEKNDLEHDELESSIINSSNNNNGFPYYLQYTPAMRLHNPRNGRNAVVLNLTTDDLDLPLNYNQIYTQQDGQTNNGMDGSGSNQETPRRSLSQSLLSQMASPVAGFGLTRSTSPSPMMSVNALRRTPSFNNRGFMSRGPSLQSLVKSLVNRVSRGTQTDCDDNFDVISIASVTSGFSAIAHDLSQSRLKLFLNDNHNTNYSKSYASSQVDDSEFVEELAKLRGEISGEFGNESNENQFEMDDAETIYEKNKKVINKLNMIQPRILCDQSIETDRIDLKDFQMQTDLIKVEMLEKSCETESFIKLVERITQTSRESSPQKKVRSTNDMNVQTDLLRFCEHCSGAQLNHSPPYTTIIHQEPVIVQQPQPAQSAQPPQIMNCEFIISHADIICKENKLVNDGNEAVQSQPKLESESTNVKEDLTKSVSNEMETKLKDVKESENHIKIDKDKIEPTKEVKENTTELKKSPKKIAIIPSNTDEEYEMKRHQIAMTSTKPKCCTIS</sequence>
<feature type="region of interest" description="Disordered" evidence="9">
    <location>
        <begin position="589"/>
        <end position="616"/>
    </location>
</feature>
<evidence type="ECO:0000256" key="3">
    <source>
        <dbReference type="ARBA" id="ARBA00022679"/>
    </source>
</evidence>
<evidence type="ECO:0000256" key="10">
    <source>
        <dbReference type="SAM" id="Phobius"/>
    </source>
</evidence>
<keyword evidence="6" id="KW-0863">Zinc-finger</keyword>
<evidence type="ECO:0000256" key="8">
    <source>
        <dbReference type="ARBA" id="ARBA00022833"/>
    </source>
</evidence>
<evidence type="ECO:0000259" key="11">
    <source>
        <dbReference type="PROSITE" id="PS51873"/>
    </source>
</evidence>
<dbReference type="AlphaFoldDB" id="A0A9Q0RNZ6"/>
<keyword evidence="8" id="KW-0862">Zinc</keyword>
<dbReference type="CDD" id="cd20342">
    <property type="entry name" value="BRcat_RBR_RNF217"/>
    <property type="match status" value="1"/>
</dbReference>
<keyword evidence="5" id="KW-0677">Repeat</keyword>
<feature type="domain" description="RING-type" evidence="11">
    <location>
        <begin position="68"/>
        <end position="325"/>
    </location>
</feature>
<dbReference type="PROSITE" id="PS51873">
    <property type="entry name" value="TRIAD"/>
    <property type="match status" value="1"/>
</dbReference>
<protein>
    <recommendedName>
        <fullName evidence="2">RBR-type E3 ubiquitin transferase</fullName>
        <ecNumber evidence="2">2.3.2.31</ecNumber>
    </recommendedName>
</protein>
<dbReference type="Pfam" id="PF01485">
    <property type="entry name" value="IBR"/>
    <property type="match status" value="1"/>
</dbReference>
<dbReference type="InterPro" id="IPR031127">
    <property type="entry name" value="E3_UB_ligase_RBR"/>
</dbReference>
<keyword evidence="10" id="KW-0472">Membrane</keyword>
<dbReference type="SMART" id="SM00647">
    <property type="entry name" value="IBR"/>
    <property type="match status" value="1"/>
</dbReference>
<dbReference type="Pfam" id="PF22191">
    <property type="entry name" value="IBR_1"/>
    <property type="match status" value="1"/>
</dbReference>
<keyword evidence="13" id="KW-1185">Reference proteome</keyword>
<dbReference type="InterPro" id="IPR047551">
    <property type="entry name" value="BRcat_RBR_RNF217"/>
</dbReference>
<dbReference type="InterPro" id="IPR044066">
    <property type="entry name" value="TRIAD_supradom"/>
</dbReference>
<dbReference type="GO" id="GO:0061630">
    <property type="term" value="F:ubiquitin protein ligase activity"/>
    <property type="evidence" value="ECO:0007669"/>
    <property type="project" value="UniProtKB-EC"/>
</dbReference>
<dbReference type="GO" id="GO:0016567">
    <property type="term" value="P:protein ubiquitination"/>
    <property type="evidence" value="ECO:0007669"/>
    <property type="project" value="InterPro"/>
</dbReference>
<dbReference type="SUPFAM" id="SSF57850">
    <property type="entry name" value="RING/U-box"/>
    <property type="match status" value="2"/>
</dbReference>
<evidence type="ECO:0000256" key="1">
    <source>
        <dbReference type="ARBA" id="ARBA00001798"/>
    </source>
</evidence>
<keyword evidence="4" id="KW-0479">Metal-binding</keyword>
<dbReference type="InterPro" id="IPR047552">
    <property type="entry name" value="Rcat_RBR_RNF217"/>
</dbReference>
<dbReference type="PANTHER" id="PTHR11685">
    <property type="entry name" value="RBR FAMILY RING FINGER AND IBR DOMAIN-CONTAINING"/>
    <property type="match status" value="1"/>
</dbReference>